<dbReference type="AlphaFoldDB" id="A0AA87B6Q1"/>
<name>A0AA87B6Q1_9FABA</name>
<organism evidence="1 2">
    <name type="scientific">Sphenostylis stenocarpa</name>
    <dbReference type="NCBI Taxonomy" id="92480"/>
    <lineage>
        <taxon>Eukaryota</taxon>
        <taxon>Viridiplantae</taxon>
        <taxon>Streptophyta</taxon>
        <taxon>Embryophyta</taxon>
        <taxon>Tracheophyta</taxon>
        <taxon>Spermatophyta</taxon>
        <taxon>Magnoliopsida</taxon>
        <taxon>eudicotyledons</taxon>
        <taxon>Gunneridae</taxon>
        <taxon>Pentapetalae</taxon>
        <taxon>rosids</taxon>
        <taxon>fabids</taxon>
        <taxon>Fabales</taxon>
        <taxon>Fabaceae</taxon>
        <taxon>Papilionoideae</taxon>
        <taxon>50 kb inversion clade</taxon>
        <taxon>NPAAA clade</taxon>
        <taxon>indigoferoid/millettioid clade</taxon>
        <taxon>Phaseoleae</taxon>
        <taxon>Sphenostylis</taxon>
    </lineage>
</organism>
<accession>A0AA87B6Q1</accession>
<dbReference type="Proteomes" id="UP001189624">
    <property type="component" value="Chromosome 10"/>
</dbReference>
<protein>
    <submittedName>
        <fullName evidence="1">Uncharacterized protein</fullName>
    </submittedName>
</protein>
<gene>
    <name evidence="1" type="ORF">AYBTSS11_LOCUS29248</name>
</gene>
<keyword evidence="2" id="KW-1185">Reference proteome</keyword>
<proteinExistence type="predicted"/>
<evidence type="ECO:0000313" key="2">
    <source>
        <dbReference type="Proteomes" id="UP001189624"/>
    </source>
</evidence>
<sequence length="60" mass="7100">MSKNFYPNEVSQYIDDEYITHFEENQDLRSGIQIQVLDPLLCSLRFSSANRFRTFCCSTK</sequence>
<reference evidence="1" key="1">
    <citation type="submission" date="2023-10" db="EMBL/GenBank/DDBJ databases">
        <authorList>
            <person name="Domelevo Entfellner J.-B."/>
        </authorList>
    </citation>
    <scope>NUCLEOTIDE SEQUENCE</scope>
</reference>
<dbReference type="EMBL" id="OY731407">
    <property type="protein sequence ID" value="CAJ1977101.1"/>
    <property type="molecule type" value="Genomic_DNA"/>
</dbReference>
<dbReference type="Gramene" id="rna-AYBTSS11_LOCUS29248">
    <property type="protein sequence ID" value="CAJ1977101.1"/>
    <property type="gene ID" value="gene-AYBTSS11_LOCUS29248"/>
</dbReference>
<evidence type="ECO:0000313" key="1">
    <source>
        <dbReference type="EMBL" id="CAJ1977101.1"/>
    </source>
</evidence>